<reference evidence="2" key="1">
    <citation type="submission" date="2014-05" db="EMBL/GenBank/DDBJ databases">
        <title>The transcriptome of the halophilic microalga Tetraselmis sp. GSL018 isolated from the Great Salt Lake, Utah.</title>
        <authorList>
            <person name="Jinkerson R.E."/>
            <person name="D'Adamo S."/>
            <person name="Posewitz M.C."/>
        </authorList>
    </citation>
    <scope>NUCLEOTIDE SEQUENCE</scope>
    <source>
        <strain evidence="2">GSL018</strain>
    </source>
</reference>
<dbReference type="PANTHER" id="PTHR28617:SF1">
    <property type="entry name" value="CILIA- AND FLAGELLA-ASSOCIATED PROTEIN 77"/>
    <property type="match status" value="1"/>
</dbReference>
<organism evidence="2">
    <name type="scientific">Tetraselmis sp. GSL018</name>
    <dbReference type="NCBI Taxonomy" id="582737"/>
    <lineage>
        <taxon>Eukaryota</taxon>
        <taxon>Viridiplantae</taxon>
        <taxon>Chlorophyta</taxon>
        <taxon>core chlorophytes</taxon>
        <taxon>Chlorodendrophyceae</taxon>
        <taxon>Chlorodendrales</taxon>
        <taxon>Chlorodendraceae</taxon>
        <taxon>Tetraselmis</taxon>
    </lineage>
</organism>
<protein>
    <submittedName>
        <fullName evidence="2">Flagellar associated protein</fullName>
    </submittedName>
</protein>
<feature type="region of interest" description="Disordered" evidence="1">
    <location>
        <begin position="206"/>
        <end position="225"/>
    </location>
</feature>
<dbReference type="EMBL" id="GBEZ01022450">
    <property type="protein sequence ID" value="JAC64391.1"/>
    <property type="molecule type" value="Transcribed_RNA"/>
</dbReference>
<dbReference type="InterPro" id="IPR029147">
    <property type="entry name" value="CFAP77"/>
</dbReference>
<dbReference type="AlphaFoldDB" id="A0A061R1H1"/>
<dbReference type="Pfam" id="PF14825">
    <property type="entry name" value="CFAP77"/>
    <property type="match status" value="1"/>
</dbReference>
<dbReference type="PANTHER" id="PTHR28617">
    <property type="entry name" value="CILIA- AND FLAGELLA-ASSOCIATED PROTEIN 77"/>
    <property type="match status" value="1"/>
</dbReference>
<evidence type="ECO:0000313" key="2">
    <source>
        <dbReference type="EMBL" id="JAC64391.1"/>
    </source>
</evidence>
<sequence length="225" mass="25125">MDEPRMGTYRHSMRTNVLLAKSELGKVKPSTFANKNDDRIFGIPNIRDPEGARDVSMIWKEHQPNPDDKPGPDFTKMNKTAAMNGLTKSKEQHMHRVQHYAYLKKGEAVRQPPPKLPSDTNVEHTYGTSSTHIPLEVYRVTGDPANMKNLIQNSYADEWISMNRSRRSAGPEAGGSGKRGIPLTRACEGHAYGAYTKYISPPPAKEPFKMSRFKSVSGKLKTQGG</sequence>
<evidence type="ECO:0000256" key="1">
    <source>
        <dbReference type="SAM" id="MobiDB-lite"/>
    </source>
</evidence>
<proteinExistence type="predicted"/>
<name>A0A061R1H1_9CHLO</name>
<accession>A0A061R1H1</accession>
<gene>
    <name evidence="2" type="ORF">TSPGSL018_18408</name>
</gene>
<keyword evidence="2" id="KW-0969">Cilium</keyword>
<keyword evidence="2" id="KW-0282">Flagellum</keyword>
<keyword evidence="2" id="KW-0966">Cell projection</keyword>